<feature type="region of interest" description="Disordered" evidence="1">
    <location>
        <begin position="32"/>
        <end position="83"/>
    </location>
</feature>
<feature type="compositionally biased region" description="Acidic residues" evidence="1">
    <location>
        <begin position="143"/>
        <end position="155"/>
    </location>
</feature>
<proteinExistence type="predicted"/>
<dbReference type="Proteomes" id="UP000593565">
    <property type="component" value="Unassembled WGS sequence"/>
</dbReference>
<keyword evidence="3" id="KW-1185">Reference proteome</keyword>
<evidence type="ECO:0000313" key="3">
    <source>
        <dbReference type="Proteomes" id="UP000593565"/>
    </source>
</evidence>
<accession>A0A7J5ZR69</accession>
<organism evidence="2 3">
    <name type="scientific">Ameiurus melas</name>
    <name type="common">Black bullhead</name>
    <name type="synonym">Silurus melas</name>
    <dbReference type="NCBI Taxonomy" id="219545"/>
    <lineage>
        <taxon>Eukaryota</taxon>
        <taxon>Metazoa</taxon>
        <taxon>Chordata</taxon>
        <taxon>Craniata</taxon>
        <taxon>Vertebrata</taxon>
        <taxon>Euteleostomi</taxon>
        <taxon>Actinopterygii</taxon>
        <taxon>Neopterygii</taxon>
        <taxon>Teleostei</taxon>
        <taxon>Ostariophysi</taxon>
        <taxon>Siluriformes</taxon>
        <taxon>Ictaluridae</taxon>
        <taxon>Ameiurus</taxon>
    </lineage>
</organism>
<feature type="region of interest" description="Disordered" evidence="1">
    <location>
        <begin position="102"/>
        <end position="196"/>
    </location>
</feature>
<name>A0A7J5ZR69_AMEME</name>
<gene>
    <name evidence="2" type="ORF">AMELA_G00276590</name>
</gene>
<dbReference type="EMBL" id="JAAGNN010000027">
    <property type="protein sequence ID" value="KAF4071718.1"/>
    <property type="molecule type" value="Genomic_DNA"/>
</dbReference>
<comment type="caution">
    <text evidence="2">The sequence shown here is derived from an EMBL/GenBank/DDBJ whole genome shotgun (WGS) entry which is preliminary data.</text>
</comment>
<reference evidence="2 3" key="1">
    <citation type="submission" date="2020-02" db="EMBL/GenBank/DDBJ databases">
        <title>A chromosome-scale genome assembly of the black bullhead catfish (Ameiurus melas).</title>
        <authorList>
            <person name="Wen M."/>
            <person name="Zham M."/>
            <person name="Cabau C."/>
            <person name="Klopp C."/>
            <person name="Donnadieu C."/>
            <person name="Roques C."/>
            <person name="Bouchez O."/>
            <person name="Lampietro C."/>
            <person name="Jouanno E."/>
            <person name="Herpin A."/>
            <person name="Louis A."/>
            <person name="Berthelot C."/>
            <person name="Parey E."/>
            <person name="Roest-Crollius H."/>
            <person name="Braasch I."/>
            <person name="Postlethwait J."/>
            <person name="Robinson-Rechavi M."/>
            <person name="Echchiki A."/>
            <person name="Begum T."/>
            <person name="Montfort J."/>
            <person name="Schartl M."/>
            <person name="Bobe J."/>
            <person name="Guiguen Y."/>
        </authorList>
    </citation>
    <scope>NUCLEOTIDE SEQUENCE [LARGE SCALE GENOMIC DNA]</scope>
    <source>
        <strain evidence="2">M_S1</strain>
        <tissue evidence="2">Blood</tissue>
    </source>
</reference>
<feature type="compositionally biased region" description="Basic and acidic residues" evidence="1">
    <location>
        <begin position="185"/>
        <end position="194"/>
    </location>
</feature>
<protein>
    <recommendedName>
        <fullName evidence="4">Protocadherin-9</fullName>
    </recommendedName>
</protein>
<sequence>MSTQSEVEGLSRRSSYIVPLRRVTFSVATDAGCYDSGVDESETPSSKSSKIGVLSLPEDGYERTTPEGSVGEEEHVENDSRQLPDVALTGKCTRDCGEYGHSDTCWMPVQSSPRRLQGNGAPRQRMSSFTSSGDDNNNHDNSDREEEEGEEDDGSDQGSGGGGADDTRSPLANGDPLAIRRHGDRNRNIGDHNRNLLNRKMTSASYDTFSSAKFGGQCHSDDSEVPRPHEVIPLTRAGGGDFKTTSCLQLSRREVYL</sequence>
<dbReference type="AlphaFoldDB" id="A0A7J5ZR69"/>
<evidence type="ECO:0000313" key="2">
    <source>
        <dbReference type="EMBL" id="KAF4071718.1"/>
    </source>
</evidence>
<evidence type="ECO:0008006" key="4">
    <source>
        <dbReference type="Google" id="ProtNLM"/>
    </source>
</evidence>
<evidence type="ECO:0000256" key="1">
    <source>
        <dbReference type="SAM" id="MobiDB-lite"/>
    </source>
</evidence>